<dbReference type="OrthoDB" id="2849039at2"/>
<proteinExistence type="predicted"/>
<organism evidence="1 2">
    <name type="scientific">Salipaludibacillus aurantiacus</name>
    <dbReference type="NCBI Taxonomy" id="1601833"/>
    <lineage>
        <taxon>Bacteria</taxon>
        <taxon>Bacillati</taxon>
        <taxon>Bacillota</taxon>
        <taxon>Bacilli</taxon>
        <taxon>Bacillales</taxon>
        <taxon>Bacillaceae</taxon>
    </lineage>
</organism>
<dbReference type="EMBL" id="FOGT01000013">
    <property type="protein sequence ID" value="SES25883.1"/>
    <property type="molecule type" value="Genomic_DNA"/>
</dbReference>
<name>A0A1H9VX73_9BACI</name>
<gene>
    <name evidence="1" type="ORF">SAMN05518684_1133</name>
</gene>
<dbReference type="AlphaFoldDB" id="A0A1H9VX73"/>
<sequence>MECVGSILSSDKYELEKPLLVLEDKQQLTNYHGKGIDFFFAINNLDTRILTLFTESNDRNYAGCILVYDFKSFLSDEKIKEAIIWHEIGHLTYPAGKGNELDILSEIKCDMLAVKKAGMSGLEKLLHNIVSAGEKMNNSILINAANKRLEFLNNTTGKS</sequence>
<evidence type="ECO:0000313" key="1">
    <source>
        <dbReference type="EMBL" id="SES25883.1"/>
    </source>
</evidence>
<keyword evidence="2" id="KW-1185">Reference proteome</keyword>
<protein>
    <submittedName>
        <fullName evidence="1">Uncharacterized protein</fullName>
    </submittedName>
</protein>
<accession>A0A1H9VX73</accession>
<dbReference type="RefSeq" id="WP_093053895.1">
    <property type="nucleotide sequence ID" value="NZ_FOGT01000013.1"/>
</dbReference>
<dbReference type="Proteomes" id="UP000198571">
    <property type="component" value="Unassembled WGS sequence"/>
</dbReference>
<evidence type="ECO:0000313" key="2">
    <source>
        <dbReference type="Proteomes" id="UP000198571"/>
    </source>
</evidence>
<reference evidence="2" key="1">
    <citation type="submission" date="2016-10" db="EMBL/GenBank/DDBJ databases">
        <authorList>
            <person name="Varghese N."/>
            <person name="Submissions S."/>
        </authorList>
    </citation>
    <scope>NUCLEOTIDE SEQUENCE [LARGE SCALE GENOMIC DNA]</scope>
    <source>
        <strain evidence="2">S9</strain>
    </source>
</reference>